<protein>
    <recommendedName>
        <fullName evidence="5">Integrase catalytic domain-containing protein</fullName>
    </recommendedName>
</protein>
<dbReference type="GO" id="GO:0004519">
    <property type="term" value="F:endonuclease activity"/>
    <property type="evidence" value="ECO:0007669"/>
    <property type="project" value="UniProtKB-KW"/>
</dbReference>
<evidence type="ECO:0000256" key="1">
    <source>
        <dbReference type="ARBA" id="ARBA00022679"/>
    </source>
</evidence>
<keyword evidence="7" id="KW-1185">Reference proteome</keyword>
<dbReference type="Gene3D" id="3.10.10.10">
    <property type="entry name" value="HIV Type 1 Reverse Transcriptase, subunit A, domain 1"/>
    <property type="match status" value="1"/>
</dbReference>
<dbReference type="InterPro" id="IPR050951">
    <property type="entry name" value="Retrovirus_Pol_polyprotein"/>
</dbReference>
<dbReference type="AlphaFoldDB" id="A0A8S3QXC7"/>
<dbReference type="SUPFAM" id="SSF56672">
    <property type="entry name" value="DNA/RNA polymerases"/>
    <property type="match status" value="1"/>
</dbReference>
<dbReference type="InterPro" id="IPR001584">
    <property type="entry name" value="Integrase_cat-core"/>
</dbReference>
<dbReference type="PROSITE" id="PS50994">
    <property type="entry name" value="INTEGRASE"/>
    <property type="match status" value="1"/>
</dbReference>
<keyword evidence="1" id="KW-0808">Transferase</keyword>
<dbReference type="Gene3D" id="3.30.420.10">
    <property type="entry name" value="Ribonuclease H-like superfamily/Ribonuclease H"/>
    <property type="match status" value="1"/>
</dbReference>
<dbReference type="GO" id="GO:0003676">
    <property type="term" value="F:nucleic acid binding"/>
    <property type="evidence" value="ECO:0007669"/>
    <property type="project" value="InterPro"/>
</dbReference>
<dbReference type="InterPro" id="IPR012337">
    <property type="entry name" value="RNaseH-like_sf"/>
</dbReference>
<dbReference type="FunFam" id="1.10.340.70:FF:000001">
    <property type="entry name" value="Retrovirus-related Pol polyprotein from transposon gypsy-like Protein"/>
    <property type="match status" value="1"/>
</dbReference>
<dbReference type="FunFam" id="3.30.420.10:FF:000032">
    <property type="entry name" value="Retrovirus-related Pol polyprotein from transposon 297-like Protein"/>
    <property type="match status" value="1"/>
</dbReference>
<reference evidence="6" key="1">
    <citation type="submission" date="2021-03" db="EMBL/GenBank/DDBJ databases">
        <authorList>
            <person name="Bekaert M."/>
        </authorList>
    </citation>
    <scope>NUCLEOTIDE SEQUENCE</scope>
</reference>
<dbReference type="GO" id="GO:0016779">
    <property type="term" value="F:nucleotidyltransferase activity"/>
    <property type="evidence" value="ECO:0007669"/>
    <property type="project" value="UniProtKB-KW"/>
</dbReference>
<dbReference type="PANTHER" id="PTHR37984">
    <property type="entry name" value="PROTEIN CBG26694"/>
    <property type="match status" value="1"/>
</dbReference>
<dbReference type="InterPro" id="IPR043502">
    <property type="entry name" value="DNA/RNA_pol_sf"/>
</dbReference>
<evidence type="ECO:0000313" key="6">
    <source>
        <dbReference type="EMBL" id="CAG2199382.1"/>
    </source>
</evidence>
<keyword evidence="2" id="KW-0548">Nucleotidyltransferase</keyword>
<dbReference type="InterPro" id="IPR021109">
    <property type="entry name" value="Peptidase_aspartic_dom_sf"/>
</dbReference>
<dbReference type="Proteomes" id="UP000683360">
    <property type="component" value="Unassembled WGS sequence"/>
</dbReference>
<proteinExistence type="predicted"/>
<keyword evidence="3" id="KW-0540">Nuclease</keyword>
<dbReference type="Pfam" id="PF17921">
    <property type="entry name" value="Integrase_H2C2"/>
    <property type="match status" value="1"/>
</dbReference>
<dbReference type="Gene3D" id="1.10.340.70">
    <property type="match status" value="1"/>
</dbReference>
<evidence type="ECO:0000256" key="2">
    <source>
        <dbReference type="ARBA" id="ARBA00022695"/>
    </source>
</evidence>
<organism evidence="6 7">
    <name type="scientific">Mytilus edulis</name>
    <name type="common">Blue mussel</name>
    <dbReference type="NCBI Taxonomy" id="6550"/>
    <lineage>
        <taxon>Eukaryota</taxon>
        <taxon>Metazoa</taxon>
        <taxon>Spiralia</taxon>
        <taxon>Lophotrochozoa</taxon>
        <taxon>Mollusca</taxon>
        <taxon>Bivalvia</taxon>
        <taxon>Autobranchia</taxon>
        <taxon>Pteriomorphia</taxon>
        <taxon>Mytilida</taxon>
        <taxon>Mytiloidea</taxon>
        <taxon>Mytilidae</taxon>
        <taxon>Mytilinae</taxon>
        <taxon>Mytilus</taxon>
    </lineage>
</organism>
<dbReference type="Gene3D" id="2.40.70.10">
    <property type="entry name" value="Acid Proteases"/>
    <property type="match status" value="1"/>
</dbReference>
<dbReference type="PANTHER" id="PTHR37984:SF5">
    <property type="entry name" value="PROTEIN NYNRIN-LIKE"/>
    <property type="match status" value="1"/>
</dbReference>
<sequence>MDQNGCVGTTTPQERMNTNYNVGQGRNNIENSHSMMFPNNNYPNRNQISLQTNTHNKDKKPPNFDGTSNWQDFLVQFEMVAAVNKWDDNAKAFELATSLRGVAQGVVTEIEPLRRFDYNYLVSSLTSRFEPVNQENMYKVQMNSFYRKPDQTLPEMAQEIRRITRLAYPTAPIDIRNQLGKDCFVRALNDPKIQLSIFQREPKTIDDCIRFGVEYESFTLDQKRTNNSKQGLRKITETEESDDELVTLDTGATICILHPRKYEILPVEFKPEIKKHKTKLCLPDGGFIDTLGYVELPLQLGKFKVTHKFIIANIDVPAVIGYDFLHKYECILELGKGVLTLGQNRIQCIKESQIDSVFKISIAEKLIIPPNTEIITSGVIKGDASSIMNAMTESLPSKHTNNILIAKAVVDPSCGQIPVRMANITEFEQTIQPDTHVAICEAVEVNIDSNETYVDKLSKVNSVEESKEISSHLKDLEIRSSELLNEDQIKLLNDLLIKYDQTFSKNKSDLGRASAIKHTISTGNAKPIKQAPRRLPLSKRDEVNDEIQRLLDCGVIEPSKSPWASCIVPVTKKSDGSTRICIDFRPLNNITVHDSYPLIRIDDALDALRGCKWLSVMDLSSVGSSHNENDILYRKWIHSTTEETILQLIVPNELKQEILEMLHDDIQSGHLGISKTTARVQNRFYWLGYKQDIIKHLQNCHVCNSRKQSPTRSRRMKRYNVGVPLERVAMDLVGPFPLSYRGNKYALVVSDYFTKWAEGYPLPDMEAQTVADSFIKNFICRFGIPRQIHTDQEGQFESKVFKELCEKLRIHKTRTTAFRPQSDGLVERLNRSIEDIISKYVCKNQRDWDEQLHWALMAYRSSEHETTKLSPCMLMLGREIELPIDLIYGPHPQRDEFPTETEAANSYVHNLETLMWKIQQKARKNIISASEKQKRQYDIKANQNAYKVGEPVWLNILARVKHISPKLQRNWDGPYIITEVISDVIYRIQKNPSSKFQVVHHDRLKPFYGKVDDWFKIPETKSH</sequence>
<feature type="domain" description="Integrase catalytic" evidence="5">
    <location>
        <begin position="720"/>
        <end position="879"/>
    </location>
</feature>
<dbReference type="InterPro" id="IPR054465">
    <property type="entry name" value="Integrase_p58-like_C"/>
</dbReference>
<keyword evidence="4" id="KW-0255">Endonuclease</keyword>
<dbReference type="CDD" id="cd00303">
    <property type="entry name" value="retropepsin_like"/>
    <property type="match status" value="1"/>
</dbReference>
<dbReference type="SUPFAM" id="SSF50630">
    <property type="entry name" value="Acid proteases"/>
    <property type="match status" value="1"/>
</dbReference>
<keyword evidence="4" id="KW-0378">Hydrolase</keyword>
<evidence type="ECO:0000313" key="7">
    <source>
        <dbReference type="Proteomes" id="UP000683360"/>
    </source>
</evidence>
<dbReference type="EMBL" id="CAJPWZ010000721">
    <property type="protein sequence ID" value="CAG2199382.1"/>
    <property type="molecule type" value="Genomic_DNA"/>
</dbReference>
<comment type="caution">
    <text evidence="6">The sequence shown here is derived from an EMBL/GenBank/DDBJ whole genome shotgun (WGS) entry which is preliminary data.</text>
</comment>
<dbReference type="InterPro" id="IPR041588">
    <property type="entry name" value="Integrase_H2C2"/>
</dbReference>
<evidence type="ECO:0000256" key="4">
    <source>
        <dbReference type="ARBA" id="ARBA00022759"/>
    </source>
</evidence>
<dbReference type="GO" id="GO:0015074">
    <property type="term" value="P:DNA integration"/>
    <property type="evidence" value="ECO:0007669"/>
    <property type="project" value="InterPro"/>
</dbReference>
<accession>A0A8S3QXC7</accession>
<evidence type="ECO:0000259" key="5">
    <source>
        <dbReference type="PROSITE" id="PS50994"/>
    </source>
</evidence>
<dbReference type="InterPro" id="IPR036397">
    <property type="entry name" value="RNaseH_sf"/>
</dbReference>
<dbReference type="OrthoDB" id="6628447at2759"/>
<name>A0A8S3QXC7_MYTED</name>
<dbReference type="Pfam" id="PF22938">
    <property type="entry name" value="Integrase_p58_C"/>
    <property type="match status" value="1"/>
</dbReference>
<dbReference type="Pfam" id="PF00665">
    <property type="entry name" value="rve"/>
    <property type="match status" value="1"/>
</dbReference>
<evidence type="ECO:0000256" key="3">
    <source>
        <dbReference type="ARBA" id="ARBA00022722"/>
    </source>
</evidence>
<gene>
    <name evidence="6" type="ORF">MEDL_14111</name>
</gene>
<dbReference type="SUPFAM" id="SSF53098">
    <property type="entry name" value="Ribonuclease H-like"/>
    <property type="match status" value="1"/>
</dbReference>